<reference evidence="2 3" key="1">
    <citation type="journal article" date="2016" name="Nat. Commun.">
        <title>Thousands of microbial genomes shed light on interconnected biogeochemical processes in an aquifer system.</title>
        <authorList>
            <person name="Anantharaman K."/>
            <person name="Brown C.T."/>
            <person name="Hug L.A."/>
            <person name="Sharon I."/>
            <person name="Castelle C.J."/>
            <person name="Probst A.J."/>
            <person name="Thomas B.C."/>
            <person name="Singh A."/>
            <person name="Wilkins M.J."/>
            <person name="Karaoz U."/>
            <person name="Brodie E.L."/>
            <person name="Williams K.H."/>
            <person name="Hubbard S.S."/>
            <person name="Banfield J.F."/>
        </authorList>
    </citation>
    <scope>NUCLEOTIDE SEQUENCE [LARGE SCALE GENOMIC DNA]</scope>
</reference>
<dbReference type="PANTHER" id="PTHR10093">
    <property type="entry name" value="IRON-SULFUR CLUSTER ASSEMBLY ENZYME NIFU HOMOLOG"/>
    <property type="match status" value="1"/>
</dbReference>
<evidence type="ECO:0000313" key="2">
    <source>
        <dbReference type="EMBL" id="OGK30184.1"/>
    </source>
</evidence>
<dbReference type="EMBL" id="MFZV01000050">
    <property type="protein sequence ID" value="OGK30184.1"/>
    <property type="molecule type" value="Genomic_DNA"/>
</dbReference>
<dbReference type="Pfam" id="PF01592">
    <property type="entry name" value="NifU_N"/>
    <property type="match status" value="1"/>
</dbReference>
<organism evidence="2 3">
    <name type="scientific">Candidatus Roizmanbacteria bacterium RIFCSPHIGHO2_12_FULL_33_9</name>
    <dbReference type="NCBI Taxonomy" id="1802045"/>
    <lineage>
        <taxon>Bacteria</taxon>
        <taxon>Candidatus Roizmaniibacteriota</taxon>
    </lineage>
</organism>
<name>A0A1F7HGR6_9BACT</name>
<accession>A0A1F7HGR6</accession>
<dbReference type="GO" id="GO:0051536">
    <property type="term" value="F:iron-sulfur cluster binding"/>
    <property type="evidence" value="ECO:0007669"/>
    <property type="project" value="InterPro"/>
</dbReference>
<dbReference type="SUPFAM" id="SSF82649">
    <property type="entry name" value="SufE/NifU"/>
    <property type="match status" value="1"/>
</dbReference>
<evidence type="ECO:0000259" key="1">
    <source>
        <dbReference type="Pfam" id="PF01592"/>
    </source>
</evidence>
<feature type="domain" description="NIF system FeS cluster assembly NifU N-terminal" evidence="1">
    <location>
        <begin position="5"/>
        <end position="114"/>
    </location>
</feature>
<dbReference type="CDD" id="cd06664">
    <property type="entry name" value="IscU_like"/>
    <property type="match status" value="1"/>
</dbReference>
<dbReference type="GO" id="GO:0016226">
    <property type="term" value="P:iron-sulfur cluster assembly"/>
    <property type="evidence" value="ECO:0007669"/>
    <property type="project" value="InterPro"/>
</dbReference>
<gene>
    <name evidence="2" type="ORF">A3F29_00805</name>
</gene>
<dbReference type="GO" id="GO:0005506">
    <property type="term" value="F:iron ion binding"/>
    <property type="evidence" value="ECO:0007669"/>
    <property type="project" value="InterPro"/>
</dbReference>
<proteinExistence type="predicted"/>
<dbReference type="AlphaFoldDB" id="A0A1F7HGR6"/>
<sequence length="120" mass="13485">MTDIYKENILENFKNPKNFGSLKKPTHSGALNNPLCGDSIIVDLILKDNKIEDIKFRGEGCAISVASSSMLFDYLKGKNIKELKKIDKTFMEKLINVKISEGRVKCLMLPVNAIIKVLKI</sequence>
<dbReference type="InterPro" id="IPR002871">
    <property type="entry name" value="NIF_FeS_clus_asmbl_NifU_N"/>
</dbReference>
<comment type="caution">
    <text evidence="2">The sequence shown here is derived from an EMBL/GenBank/DDBJ whole genome shotgun (WGS) entry which is preliminary data.</text>
</comment>
<dbReference type="Gene3D" id="3.90.1010.10">
    <property type="match status" value="1"/>
</dbReference>
<dbReference type="Proteomes" id="UP000177199">
    <property type="component" value="Unassembled WGS sequence"/>
</dbReference>
<protein>
    <recommendedName>
        <fullName evidence="1">NIF system FeS cluster assembly NifU N-terminal domain-containing protein</fullName>
    </recommendedName>
</protein>
<evidence type="ECO:0000313" key="3">
    <source>
        <dbReference type="Proteomes" id="UP000177199"/>
    </source>
</evidence>